<keyword evidence="1" id="KW-0732">Signal</keyword>
<gene>
    <name evidence="2" type="ORF">ACFOZ9_01680</name>
</gene>
<keyword evidence="3" id="KW-1185">Reference proteome</keyword>
<name>A0ABV8XM77_9DEIO</name>
<comment type="caution">
    <text evidence="2">The sequence shown here is derived from an EMBL/GenBank/DDBJ whole genome shotgun (WGS) entry which is preliminary data.</text>
</comment>
<feature type="chain" id="PRO_5045573833" evidence="1">
    <location>
        <begin position="32"/>
        <end position="127"/>
    </location>
</feature>
<dbReference type="Proteomes" id="UP001595998">
    <property type="component" value="Unassembled WGS sequence"/>
</dbReference>
<reference evidence="3" key="1">
    <citation type="journal article" date="2019" name="Int. J. Syst. Evol. Microbiol.">
        <title>The Global Catalogue of Microorganisms (GCM) 10K type strain sequencing project: providing services to taxonomists for standard genome sequencing and annotation.</title>
        <authorList>
            <consortium name="The Broad Institute Genomics Platform"/>
            <consortium name="The Broad Institute Genome Sequencing Center for Infectious Disease"/>
            <person name="Wu L."/>
            <person name="Ma J."/>
        </authorList>
    </citation>
    <scope>NUCLEOTIDE SEQUENCE [LARGE SCALE GENOMIC DNA]</scope>
    <source>
        <strain evidence="3">CCUG 56029</strain>
    </source>
</reference>
<organism evidence="2 3">
    <name type="scientific">Deinococcus navajonensis</name>
    <dbReference type="NCBI Taxonomy" id="309884"/>
    <lineage>
        <taxon>Bacteria</taxon>
        <taxon>Thermotogati</taxon>
        <taxon>Deinococcota</taxon>
        <taxon>Deinococci</taxon>
        <taxon>Deinococcales</taxon>
        <taxon>Deinococcaceae</taxon>
        <taxon>Deinococcus</taxon>
    </lineage>
</organism>
<dbReference type="RefSeq" id="WP_380035616.1">
    <property type="nucleotide sequence ID" value="NZ_JBHSEH010000004.1"/>
</dbReference>
<protein>
    <submittedName>
        <fullName evidence="2">Uncharacterized protein</fullName>
    </submittedName>
</protein>
<feature type="signal peptide" evidence="1">
    <location>
        <begin position="1"/>
        <end position="31"/>
    </location>
</feature>
<evidence type="ECO:0000313" key="2">
    <source>
        <dbReference type="EMBL" id="MFC4424903.1"/>
    </source>
</evidence>
<sequence>MLTLRHHFYRSCFALSTVALLGASGALSRQADPPNALHTQLKAMSGTGLMLAGCQERLQTLDGMLRKAGYSPMRSWLVDGSTMIARWYHPERHTTVLAFAGWQATGNAFSTDEFAGMMRWNELTTSP</sequence>
<dbReference type="EMBL" id="JBHSEH010000004">
    <property type="protein sequence ID" value="MFC4424903.1"/>
    <property type="molecule type" value="Genomic_DNA"/>
</dbReference>
<proteinExistence type="predicted"/>
<evidence type="ECO:0000256" key="1">
    <source>
        <dbReference type="SAM" id="SignalP"/>
    </source>
</evidence>
<evidence type="ECO:0000313" key="3">
    <source>
        <dbReference type="Proteomes" id="UP001595998"/>
    </source>
</evidence>
<accession>A0ABV8XM77</accession>